<keyword evidence="3" id="KW-1185">Reference proteome</keyword>
<comment type="caution">
    <text evidence="2">The sequence shown here is derived from an EMBL/GenBank/DDBJ whole genome shotgun (WGS) entry which is preliminary data.</text>
</comment>
<dbReference type="Pfam" id="PF13987">
    <property type="entry name" value="YedD"/>
    <property type="match status" value="1"/>
</dbReference>
<dbReference type="RefSeq" id="WP_034887249.1">
    <property type="nucleotide sequence ID" value="NZ_JRUQ01000004.1"/>
</dbReference>
<dbReference type="OrthoDB" id="6518935at2"/>
<name>A0A0A3ZDY0_9GAMM</name>
<reference evidence="2 3" key="1">
    <citation type="submission" date="2014-10" db="EMBL/GenBank/DDBJ databases">
        <title>Genome sequence of Erwinia typographi M043b.</title>
        <authorList>
            <person name="Chan K.-G."/>
            <person name="Tan W.-S."/>
        </authorList>
    </citation>
    <scope>NUCLEOTIDE SEQUENCE [LARGE SCALE GENOMIC DNA]</scope>
    <source>
        <strain evidence="2 3">M043b</strain>
    </source>
</reference>
<keyword evidence="2" id="KW-0449">Lipoprotein</keyword>
<dbReference type="Gene3D" id="2.40.128.500">
    <property type="entry name" value="YedD-like protein"/>
    <property type="match status" value="1"/>
</dbReference>
<dbReference type="AlphaFoldDB" id="A0A0A3ZDY0"/>
<feature type="region of interest" description="Disordered" evidence="1">
    <location>
        <begin position="128"/>
        <end position="161"/>
    </location>
</feature>
<protein>
    <submittedName>
        <fullName evidence="2">Lipoprotein</fullName>
    </submittedName>
</protein>
<evidence type="ECO:0000256" key="1">
    <source>
        <dbReference type="SAM" id="MobiDB-lite"/>
    </source>
</evidence>
<accession>A0A0A3ZDY0</accession>
<evidence type="ECO:0000313" key="2">
    <source>
        <dbReference type="EMBL" id="KGT96009.1"/>
    </source>
</evidence>
<organism evidence="2 3">
    <name type="scientific">Erwinia typographi</name>
    <dbReference type="NCBI Taxonomy" id="371042"/>
    <lineage>
        <taxon>Bacteria</taxon>
        <taxon>Pseudomonadati</taxon>
        <taxon>Pseudomonadota</taxon>
        <taxon>Gammaproteobacteria</taxon>
        <taxon>Enterobacterales</taxon>
        <taxon>Erwiniaceae</taxon>
        <taxon>Erwinia</taxon>
    </lineage>
</organism>
<gene>
    <name evidence="2" type="ORF">NG99_00420</name>
</gene>
<sequence>MKKWMITTFAAITLAGCADIPNYQSAIKTPPPENLVGNWQTMGPQKGLVSKEAIASLIITPEGDTLDCRQWQRVIAKPGKVTQFSGDWVNVNNEVRVMPLELEGTELHYDKLTLQKVQQPTVECQQALAHEDAAATPEDKPKASGTSSKNHHKASFKNAKS</sequence>
<feature type="compositionally biased region" description="Basic residues" evidence="1">
    <location>
        <begin position="149"/>
        <end position="161"/>
    </location>
</feature>
<proteinExistence type="predicted"/>
<dbReference type="EMBL" id="JRUQ01000004">
    <property type="protein sequence ID" value="KGT96009.1"/>
    <property type="molecule type" value="Genomic_DNA"/>
</dbReference>
<dbReference type="PROSITE" id="PS51257">
    <property type="entry name" value="PROKAR_LIPOPROTEIN"/>
    <property type="match status" value="1"/>
</dbReference>
<dbReference type="Proteomes" id="UP000030351">
    <property type="component" value="Unassembled WGS sequence"/>
</dbReference>
<evidence type="ECO:0000313" key="3">
    <source>
        <dbReference type="Proteomes" id="UP000030351"/>
    </source>
</evidence>
<dbReference type="InterPro" id="IPR038624">
    <property type="entry name" value="YedD-like_sf"/>
</dbReference>
<dbReference type="InterPro" id="IPR025596">
    <property type="entry name" value="YedD"/>
</dbReference>
<dbReference type="NCBIfam" id="NF007705">
    <property type="entry name" value="PRK10397.1"/>
    <property type="match status" value="1"/>
</dbReference>
<dbReference type="eggNOG" id="ENOG502ZQUD">
    <property type="taxonomic scope" value="Bacteria"/>
</dbReference>
<feature type="compositionally biased region" description="Basic and acidic residues" evidence="1">
    <location>
        <begin position="129"/>
        <end position="142"/>
    </location>
</feature>